<dbReference type="AlphaFoldDB" id="A0AAD5KR68"/>
<dbReference type="Proteomes" id="UP000820818">
    <property type="component" value="Linkage Group LG6"/>
</dbReference>
<feature type="compositionally biased region" description="Polar residues" evidence="1">
    <location>
        <begin position="167"/>
        <end position="176"/>
    </location>
</feature>
<protein>
    <recommendedName>
        <fullName evidence="2">DUF5641 domain-containing protein</fullName>
    </recommendedName>
</protein>
<dbReference type="InterPro" id="IPR040676">
    <property type="entry name" value="DUF5641"/>
</dbReference>
<reference evidence="3 4" key="1">
    <citation type="submission" date="2022-05" db="EMBL/GenBank/DDBJ databases">
        <title>A multi-omics perspective on studying reproductive biology in Daphnia sinensis.</title>
        <authorList>
            <person name="Jia J."/>
        </authorList>
    </citation>
    <scope>NUCLEOTIDE SEQUENCE [LARGE SCALE GENOMIC DNA]</scope>
    <source>
        <strain evidence="3 4">WSL</strain>
    </source>
</reference>
<organism evidence="3 4">
    <name type="scientific">Daphnia sinensis</name>
    <dbReference type="NCBI Taxonomy" id="1820382"/>
    <lineage>
        <taxon>Eukaryota</taxon>
        <taxon>Metazoa</taxon>
        <taxon>Ecdysozoa</taxon>
        <taxon>Arthropoda</taxon>
        <taxon>Crustacea</taxon>
        <taxon>Branchiopoda</taxon>
        <taxon>Diplostraca</taxon>
        <taxon>Cladocera</taxon>
        <taxon>Anomopoda</taxon>
        <taxon>Daphniidae</taxon>
        <taxon>Daphnia</taxon>
        <taxon>Daphnia similis group</taxon>
    </lineage>
</organism>
<feature type="domain" description="DUF5641" evidence="2">
    <location>
        <begin position="54"/>
        <end position="130"/>
    </location>
</feature>
<dbReference type="EMBL" id="WJBH02000006">
    <property type="protein sequence ID" value="KAI9557332.1"/>
    <property type="molecule type" value="Genomic_DNA"/>
</dbReference>
<proteinExistence type="predicted"/>
<sequence length="207" mass="23438">MYKMSEIGFPRIRGNSSTIQLITGYRQWQKHPIDNEKTEYSDIIALTRRERLRRDLLATWWENFNKEYVADLEKFHCPAPGRTKQVQLGQVVLIHDDAAKRSKWKTGRISKLLPGSDGKVRRVALQIADKMRGKGSTTIFRYIQCLYPLELHAGQIDPDHTDVRPFTEQNTGSASDSELDDGPTGEVLENPGCEPDTSGRPEGPSAN</sequence>
<comment type="caution">
    <text evidence="3">The sequence shown here is derived from an EMBL/GenBank/DDBJ whole genome shotgun (WGS) entry which is preliminary data.</text>
</comment>
<feature type="region of interest" description="Disordered" evidence="1">
    <location>
        <begin position="158"/>
        <end position="207"/>
    </location>
</feature>
<evidence type="ECO:0000256" key="1">
    <source>
        <dbReference type="SAM" id="MobiDB-lite"/>
    </source>
</evidence>
<evidence type="ECO:0000313" key="4">
    <source>
        <dbReference type="Proteomes" id="UP000820818"/>
    </source>
</evidence>
<keyword evidence="4" id="KW-1185">Reference proteome</keyword>
<name>A0AAD5KR68_9CRUS</name>
<evidence type="ECO:0000259" key="2">
    <source>
        <dbReference type="Pfam" id="PF18701"/>
    </source>
</evidence>
<gene>
    <name evidence="3" type="ORF">GHT06_017160</name>
</gene>
<accession>A0AAD5KR68</accession>
<dbReference type="Pfam" id="PF18701">
    <property type="entry name" value="DUF5641"/>
    <property type="match status" value="1"/>
</dbReference>
<evidence type="ECO:0000313" key="3">
    <source>
        <dbReference type="EMBL" id="KAI9557332.1"/>
    </source>
</evidence>